<dbReference type="GO" id="GO:0051604">
    <property type="term" value="P:protein maturation"/>
    <property type="evidence" value="ECO:0007669"/>
    <property type="project" value="TreeGrafter"/>
</dbReference>
<dbReference type="eggNOG" id="COG0309">
    <property type="taxonomic scope" value="Bacteria"/>
</dbReference>
<dbReference type="HOGENOM" id="CLU_041631_0_0_0"/>
<dbReference type="Proteomes" id="UP000000447">
    <property type="component" value="Chromosome"/>
</dbReference>
<protein>
    <submittedName>
        <fullName evidence="4">Hydrogenase expression/formation protein HypE</fullName>
    </submittedName>
</protein>
<feature type="domain" description="PurM-like N-terminal" evidence="2">
    <location>
        <begin position="40"/>
        <end position="146"/>
    </location>
</feature>
<dbReference type="InterPro" id="IPR011854">
    <property type="entry name" value="HypE"/>
</dbReference>
<sequence length="356" mass="37470">MGLELPTLGKISGEVFDQIILPHLGAPSPQVLVPPQHGVDVGIVDLGNGLVMAVTTDPVFVVPAYGWERAAWFAIHILASDAATSGLAPAFLAIDLNLPLAITAEELSILWTTMHRVCAELGIAIIAGHTARYEGCHYPMVGGAAVMAIGPADRYVTPKMARVGDLVVVTKGAAIEAAGLFAVSFPERIAAAYGREFADRAQELFWQMSVVADALTAVSIGVRDDGVTAMHDATECGVYGGLVEVAEASGVGLRIEQERIILREDVAKICQLFGMDPYAAISEGTLIITVRPHKVDALLAALGAKGIAASVVGEVVPPERGLTLVVDGKERPLEHPRVDPFWAAFGRAMAEAERGS</sequence>
<dbReference type="Gene3D" id="3.30.1330.10">
    <property type="entry name" value="PurM-like, N-terminal domain"/>
    <property type="match status" value="1"/>
</dbReference>
<dbReference type="Pfam" id="PF02769">
    <property type="entry name" value="AIRS_C"/>
    <property type="match status" value="1"/>
</dbReference>
<dbReference type="OrthoDB" id="9801934at2"/>
<dbReference type="PANTHER" id="PTHR30303">
    <property type="entry name" value="HYDROGENASE ISOENZYMES FORMATION PROTEIN HYPE"/>
    <property type="match status" value="1"/>
</dbReference>
<reference evidence="4 5" key="1">
    <citation type="journal article" date="2009" name="PLoS ONE">
        <title>Complete genome sequence of the aerobic CO-oxidizing thermophile Thermomicrobium roseum.</title>
        <authorList>
            <person name="Wu D."/>
            <person name="Raymond J."/>
            <person name="Wu M."/>
            <person name="Chatterji S."/>
            <person name="Ren Q."/>
            <person name="Graham J.E."/>
            <person name="Bryant D.A."/>
            <person name="Robb F."/>
            <person name="Colman A."/>
            <person name="Tallon L.J."/>
            <person name="Badger J.H."/>
            <person name="Madupu R."/>
            <person name="Ward N.L."/>
            <person name="Eisen J.A."/>
        </authorList>
    </citation>
    <scope>NUCLEOTIDE SEQUENCE [LARGE SCALE GENOMIC DNA]</scope>
    <source>
        <strain evidence="5">ATCC 27502 / DSM 5159 / P-2</strain>
    </source>
</reference>
<dbReference type="CDD" id="cd06061">
    <property type="entry name" value="PurM-like1"/>
    <property type="match status" value="1"/>
</dbReference>
<keyword evidence="5" id="KW-1185">Reference proteome</keyword>
<evidence type="ECO:0000313" key="4">
    <source>
        <dbReference type="EMBL" id="ACM06025.1"/>
    </source>
</evidence>
<evidence type="ECO:0000259" key="3">
    <source>
        <dbReference type="Pfam" id="PF02769"/>
    </source>
</evidence>
<dbReference type="STRING" id="309801.trd_0023"/>
<dbReference type="SUPFAM" id="SSF55326">
    <property type="entry name" value="PurM N-terminal domain-like"/>
    <property type="match status" value="1"/>
</dbReference>
<dbReference type="EMBL" id="CP001275">
    <property type="protein sequence ID" value="ACM06025.1"/>
    <property type="molecule type" value="Genomic_DNA"/>
</dbReference>
<dbReference type="InterPro" id="IPR036676">
    <property type="entry name" value="PurM-like_C_sf"/>
</dbReference>
<name>B9L1C3_THERP</name>
<comment type="similarity">
    <text evidence="1">Belongs to the HypE family.</text>
</comment>
<dbReference type="PANTHER" id="PTHR30303:SF4">
    <property type="entry name" value="HYDROGENASE EXPRESSION_FORMATION PROTEIN HYPE"/>
    <property type="match status" value="1"/>
</dbReference>
<dbReference type="KEGG" id="tro:trd_0023"/>
<proteinExistence type="inferred from homology"/>
<dbReference type="RefSeq" id="WP_012641439.1">
    <property type="nucleotide sequence ID" value="NC_011959.1"/>
</dbReference>
<evidence type="ECO:0000259" key="2">
    <source>
        <dbReference type="Pfam" id="PF00586"/>
    </source>
</evidence>
<dbReference type="Pfam" id="PF00586">
    <property type="entry name" value="AIRS"/>
    <property type="match status" value="1"/>
</dbReference>
<dbReference type="Gene3D" id="3.90.650.10">
    <property type="entry name" value="PurM-like C-terminal domain"/>
    <property type="match status" value="1"/>
</dbReference>
<accession>B9L1C3</accession>
<evidence type="ECO:0000256" key="1">
    <source>
        <dbReference type="ARBA" id="ARBA00006243"/>
    </source>
</evidence>
<dbReference type="AlphaFoldDB" id="B9L1C3"/>
<gene>
    <name evidence="4" type="ordered locus">trd_0023</name>
</gene>
<dbReference type="InterPro" id="IPR010918">
    <property type="entry name" value="PurM-like_C_dom"/>
</dbReference>
<dbReference type="SUPFAM" id="SSF56042">
    <property type="entry name" value="PurM C-terminal domain-like"/>
    <property type="match status" value="1"/>
</dbReference>
<evidence type="ECO:0000313" key="5">
    <source>
        <dbReference type="Proteomes" id="UP000000447"/>
    </source>
</evidence>
<dbReference type="InterPro" id="IPR036921">
    <property type="entry name" value="PurM-like_N_sf"/>
</dbReference>
<feature type="domain" description="PurM-like C-terminal" evidence="3">
    <location>
        <begin position="162"/>
        <end position="319"/>
    </location>
</feature>
<dbReference type="PIRSF" id="PIRSF005644">
    <property type="entry name" value="Hdrgns_mtr_HypE"/>
    <property type="match status" value="1"/>
</dbReference>
<organism evidence="4 5">
    <name type="scientific">Thermomicrobium roseum (strain ATCC 27502 / DSM 5159 / P-2)</name>
    <dbReference type="NCBI Taxonomy" id="309801"/>
    <lineage>
        <taxon>Bacteria</taxon>
        <taxon>Pseudomonadati</taxon>
        <taxon>Thermomicrobiota</taxon>
        <taxon>Thermomicrobia</taxon>
        <taxon>Thermomicrobiales</taxon>
        <taxon>Thermomicrobiaceae</taxon>
        <taxon>Thermomicrobium</taxon>
    </lineage>
</organism>
<dbReference type="InterPro" id="IPR016188">
    <property type="entry name" value="PurM-like_N"/>
</dbReference>